<reference evidence="1" key="2">
    <citation type="submission" date="2020-11" db="EMBL/GenBank/DDBJ databases">
        <authorList>
            <person name="McCartney M.A."/>
            <person name="Auch B."/>
            <person name="Kono T."/>
            <person name="Mallez S."/>
            <person name="Becker A."/>
            <person name="Gohl D.M."/>
            <person name="Silverstein K.A.T."/>
            <person name="Koren S."/>
            <person name="Bechman K.B."/>
            <person name="Herman A."/>
            <person name="Abrahante J.E."/>
            <person name="Garbe J."/>
        </authorList>
    </citation>
    <scope>NUCLEOTIDE SEQUENCE</scope>
    <source>
        <strain evidence="1">Duluth1</strain>
        <tissue evidence="1">Whole animal</tissue>
    </source>
</reference>
<reference evidence="1" key="1">
    <citation type="journal article" date="2019" name="bioRxiv">
        <title>The Genome of the Zebra Mussel, Dreissena polymorpha: A Resource for Invasive Species Research.</title>
        <authorList>
            <person name="McCartney M.A."/>
            <person name="Auch B."/>
            <person name="Kono T."/>
            <person name="Mallez S."/>
            <person name="Zhang Y."/>
            <person name="Obille A."/>
            <person name="Becker A."/>
            <person name="Abrahante J.E."/>
            <person name="Garbe J."/>
            <person name="Badalamenti J.P."/>
            <person name="Herman A."/>
            <person name="Mangelson H."/>
            <person name="Liachko I."/>
            <person name="Sullivan S."/>
            <person name="Sone E.D."/>
            <person name="Koren S."/>
            <person name="Silverstein K.A.T."/>
            <person name="Beckman K.B."/>
            <person name="Gohl D.M."/>
        </authorList>
    </citation>
    <scope>NUCLEOTIDE SEQUENCE</scope>
    <source>
        <strain evidence="1">Duluth1</strain>
        <tissue evidence="1">Whole animal</tissue>
    </source>
</reference>
<evidence type="ECO:0000313" key="2">
    <source>
        <dbReference type="Proteomes" id="UP000828390"/>
    </source>
</evidence>
<dbReference type="EMBL" id="JAIWYP010000005">
    <property type="protein sequence ID" value="KAH3818582.1"/>
    <property type="molecule type" value="Genomic_DNA"/>
</dbReference>
<keyword evidence="2" id="KW-1185">Reference proteome</keyword>
<sequence length="91" mass="9750">MYSVFSGTRLNSIAAQFDDFGGYPIGGGGGGGGIIGAGGIFGGHHHGGGGHHHGGGGYPRCQCTRRRCFPQEQYQGPCRFRRNLCCRFSWW</sequence>
<comment type="caution">
    <text evidence="1">The sequence shown here is derived from an EMBL/GenBank/DDBJ whole genome shotgun (WGS) entry which is preliminary data.</text>
</comment>
<dbReference type="AlphaFoldDB" id="A0A9D4GRA8"/>
<evidence type="ECO:0000313" key="1">
    <source>
        <dbReference type="EMBL" id="KAH3818582.1"/>
    </source>
</evidence>
<name>A0A9D4GRA8_DREPO</name>
<gene>
    <name evidence="1" type="ORF">DPMN_120304</name>
</gene>
<organism evidence="1 2">
    <name type="scientific">Dreissena polymorpha</name>
    <name type="common">Zebra mussel</name>
    <name type="synonym">Mytilus polymorpha</name>
    <dbReference type="NCBI Taxonomy" id="45954"/>
    <lineage>
        <taxon>Eukaryota</taxon>
        <taxon>Metazoa</taxon>
        <taxon>Spiralia</taxon>
        <taxon>Lophotrochozoa</taxon>
        <taxon>Mollusca</taxon>
        <taxon>Bivalvia</taxon>
        <taxon>Autobranchia</taxon>
        <taxon>Heteroconchia</taxon>
        <taxon>Euheterodonta</taxon>
        <taxon>Imparidentia</taxon>
        <taxon>Neoheterodontei</taxon>
        <taxon>Myida</taxon>
        <taxon>Dreissenoidea</taxon>
        <taxon>Dreissenidae</taxon>
        <taxon>Dreissena</taxon>
    </lineage>
</organism>
<proteinExistence type="predicted"/>
<dbReference type="Proteomes" id="UP000828390">
    <property type="component" value="Unassembled WGS sequence"/>
</dbReference>
<accession>A0A9D4GRA8</accession>
<protein>
    <submittedName>
        <fullName evidence="1">Uncharacterized protein</fullName>
    </submittedName>
</protein>